<dbReference type="SUPFAM" id="SSF53474">
    <property type="entry name" value="alpha/beta-Hydrolases"/>
    <property type="match status" value="1"/>
</dbReference>
<proteinExistence type="predicted"/>
<feature type="domain" description="FAD-binding" evidence="5">
    <location>
        <begin position="19"/>
        <end position="389"/>
    </location>
</feature>
<dbReference type="Gene3D" id="3.50.50.60">
    <property type="entry name" value="FAD/NAD(P)-binding domain"/>
    <property type="match status" value="1"/>
</dbReference>
<dbReference type="EMBL" id="CAXAMN010008890">
    <property type="protein sequence ID" value="CAK9026886.1"/>
    <property type="molecule type" value="Genomic_DNA"/>
</dbReference>
<sequence>MSVDPRPLLGQIPGEAPLDCLVVGAGPVGLLLASELAYRGCKVAIIDALQQPVKQTKASGVVPRSLEVLPAEVERKLLHNGTMLKAMQILEKKEGEPMKTVLDIKTSSLEVYGGILAIRQMDTESYLTEYLRDLPDWFRAGSKNLEIQRGVSLESFTEGPTGVQCVLKLPSGGIETVNSKFLVGCDGGHSKIRKQLGFAFEGTTTAEYFFGLDAAFENFELNAENVASVCLTQDQDPLAPGFAFNIPFGDGNCLLLVDIDLEQQKEWITGEVDRNGFPVLRQPEVEDVLKVAKSRGLGANLSVKPGSVRWLTHFRINSRQAECYGRGRVFLAGDACHCHSPLGGQGMNMGFQDAKNLAWKLVLAIKCGGPTTSLLQSYESERKTMESKLLSGIERAQEVVSSRNPVVFFLRGRGQRLVNILTFLQPSALALIGQQAWSYRKSSISMEHWERPIPTCFPITSICPAGGYRRRQNLHRWLATRIHAGDRVPDVLLVGGRHLHQVLKKSRGFTLLLFEGSAPENEDMEKHLKNKMLSFKELQALSVSMKCQADKTNFVAMIDEVVLFPQGDVEARRVDARGCRTSHAAPRRERLYDLLVPDVGASLCAMWLVLNSRSTSWNLVERVIFPAPKPSYSLDSFPRELILVPREDGLQVPCLFLPFRHARFLFIYFHANAEDLGLSYSFCKILRDLFQVHVMAVEYPGYGVCPGTCDEEGVMANASAAMRFVLETLRWPKDGIKLFGRSLGTAPTIQLATRVEVGGVILVSPFTSIKELFRHQLGRLADLLSDRFKNLDSTPKITSPTLIIHGQQDALVPLEHGRLIYASITCKRMFVTPHNMSHNTSLLKDAATFILPMTHFFSLPDYTFEDLELPEWVYPSPGTCLEAASKESSFFSAARHCARPCRHAKTSWEDTVVEPISHLKAMPMRPEARSAFGQKLQSDLEDEPTITLPLGTGTVPAVSSLDIDAAPEIPEELKPEVPKRSKGSTKTQL</sequence>
<gene>
    <name evidence="6" type="ORF">CCMP2556_LOCUS16539</name>
</gene>
<dbReference type="InterPro" id="IPR002938">
    <property type="entry name" value="FAD-bd"/>
</dbReference>
<dbReference type="Gene3D" id="3.40.50.1820">
    <property type="entry name" value="alpha/beta hydrolase"/>
    <property type="match status" value="1"/>
</dbReference>
<keyword evidence="2" id="KW-0285">Flavoprotein</keyword>
<evidence type="ECO:0000256" key="1">
    <source>
        <dbReference type="ARBA" id="ARBA00001974"/>
    </source>
</evidence>
<comment type="caution">
    <text evidence="6">The sequence shown here is derived from an EMBL/GenBank/DDBJ whole genome shotgun (WGS) entry which is preliminary data.</text>
</comment>
<dbReference type="Gene3D" id="3.30.70.2450">
    <property type="match status" value="1"/>
</dbReference>
<dbReference type="Pfam" id="PF01494">
    <property type="entry name" value="FAD_binding_3"/>
    <property type="match status" value="1"/>
</dbReference>
<dbReference type="Proteomes" id="UP001642484">
    <property type="component" value="Unassembled WGS sequence"/>
</dbReference>
<keyword evidence="7" id="KW-1185">Reference proteome</keyword>
<evidence type="ECO:0000313" key="6">
    <source>
        <dbReference type="EMBL" id="CAK9026886.1"/>
    </source>
</evidence>
<evidence type="ECO:0000313" key="7">
    <source>
        <dbReference type="Proteomes" id="UP001642484"/>
    </source>
</evidence>
<reference evidence="6 7" key="1">
    <citation type="submission" date="2024-02" db="EMBL/GenBank/DDBJ databases">
        <authorList>
            <person name="Chen Y."/>
            <person name="Shah S."/>
            <person name="Dougan E. K."/>
            <person name="Thang M."/>
            <person name="Chan C."/>
        </authorList>
    </citation>
    <scope>NUCLEOTIDE SEQUENCE [LARGE SCALE GENOMIC DNA]</scope>
</reference>
<evidence type="ECO:0000256" key="4">
    <source>
        <dbReference type="SAM" id="MobiDB-lite"/>
    </source>
</evidence>
<name>A0ABP0KJR0_9DINO</name>
<evidence type="ECO:0000256" key="2">
    <source>
        <dbReference type="ARBA" id="ARBA00022630"/>
    </source>
</evidence>
<dbReference type="InterPro" id="IPR050641">
    <property type="entry name" value="RIFMO-like"/>
</dbReference>
<comment type="cofactor">
    <cofactor evidence="1">
        <name>FAD</name>
        <dbReference type="ChEBI" id="CHEBI:57692"/>
    </cofactor>
</comment>
<dbReference type="InterPro" id="IPR029058">
    <property type="entry name" value="AB_hydrolase_fold"/>
</dbReference>
<evidence type="ECO:0000256" key="3">
    <source>
        <dbReference type="ARBA" id="ARBA00022827"/>
    </source>
</evidence>
<protein>
    <recommendedName>
        <fullName evidence="5">FAD-binding domain-containing protein</fullName>
    </recommendedName>
</protein>
<dbReference type="InterPro" id="IPR036188">
    <property type="entry name" value="FAD/NAD-bd_sf"/>
</dbReference>
<organism evidence="6 7">
    <name type="scientific">Durusdinium trenchii</name>
    <dbReference type="NCBI Taxonomy" id="1381693"/>
    <lineage>
        <taxon>Eukaryota</taxon>
        <taxon>Sar</taxon>
        <taxon>Alveolata</taxon>
        <taxon>Dinophyceae</taxon>
        <taxon>Suessiales</taxon>
        <taxon>Symbiodiniaceae</taxon>
        <taxon>Durusdinium</taxon>
    </lineage>
</organism>
<dbReference type="PANTHER" id="PTHR43004:SF19">
    <property type="entry name" value="BINDING MONOOXYGENASE, PUTATIVE (JCVI)-RELATED"/>
    <property type="match status" value="1"/>
</dbReference>
<feature type="region of interest" description="Disordered" evidence="4">
    <location>
        <begin position="944"/>
        <end position="989"/>
    </location>
</feature>
<dbReference type="PANTHER" id="PTHR43004">
    <property type="entry name" value="TRK SYSTEM POTASSIUM UPTAKE PROTEIN"/>
    <property type="match status" value="1"/>
</dbReference>
<keyword evidence="3" id="KW-0274">FAD</keyword>
<accession>A0ABP0KJR0</accession>
<evidence type="ECO:0000259" key="5">
    <source>
        <dbReference type="Pfam" id="PF01494"/>
    </source>
</evidence>
<dbReference type="SUPFAM" id="SSF51905">
    <property type="entry name" value="FAD/NAD(P)-binding domain"/>
    <property type="match status" value="1"/>
</dbReference>
<dbReference type="PRINTS" id="PR00420">
    <property type="entry name" value="RNGMNOXGNASE"/>
</dbReference>